<evidence type="ECO:0000256" key="7">
    <source>
        <dbReference type="ARBA" id="ARBA00022679"/>
    </source>
</evidence>
<keyword evidence="4" id="KW-0690">Ribosome biogenesis</keyword>
<reference evidence="23" key="1">
    <citation type="submission" date="2019-12" db="UniProtKB">
        <authorList>
            <consortium name="WormBaseParasite"/>
        </authorList>
    </citation>
    <scope>IDENTIFICATION</scope>
</reference>
<dbReference type="GO" id="GO:0003735">
    <property type="term" value="F:structural constituent of ribosome"/>
    <property type="evidence" value="ECO:0007669"/>
    <property type="project" value="InterPro"/>
</dbReference>
<dbReference type="Pfam" id="PF03868">
    <property type="entry name" value="Ribosomal_L6e_N"/>
    <property type="match status" value="1"/>
</dbReference>
<evidence type="ECO:0000256" key="2">
    <source>
        <dbReference type="ARBA" id="ARBA00008115"/>
    </source>
</evidence>
<dbReference type="Gene3D" id="3.40.50.300">
    <property type="entry name" value="P-loop containing nucleotide triphosphate hydrolases"/>
    <property type="match status" value="1"/>
</dbReference>
<evidence type="ECO:0000256" key="20">
    <source>
        <dbReference type="ARBA" id="ARBA00081469"/>
    </source>
</evidence>
<evidence type="ECO:0000256" key="16">
    <source>
        <dbReference type="ARBA" id="ARBA00035351"/>
    </source>
</evidence>
<evidence type="ECO:0000256" key="10">
    <source>
        <dbReference type="ARBA" id="ARBA00022884"/>
    </source>
</evidence>
<dbReference type="SUPFAM" id="SSF50104">
    <property type="entry name" value="Translation proteins SH3-like domain"/>
    <property type="match status" value="1"/>
</dbReference>
<dbReference type="Pfam" id="PF03587">
    <property type="entry name" value="EMG1"/>
    <property type="match status" value="1"/>
</dbReference>
<dbReference type="InterPro" id="IPR008991">
    <property type="entry name" value="Translation_prot_SH3-like_sf"/>
</dbReference>
<evidence type="ECO:0000256" key="18">
    <source>
        <dbReference type="ARBA" id="ARBA00050871"/>
    </source>
</evidence>
<dbReference type="CDD" id="cd00071">
    <property type="entry name" value="GMPK"/>
    <property type="match status" value="1"/>
</dbReference>
<proteinExistence type="inferred from homology"/>
<dbReference type="GO" id="GO:0006412">
    <property type="term" value="P:translation"/>
    <property type="evidence" value="ECO:0007669"/>
    <property type="project" value="InterPro"/>
</dbReference>
<sequence>MATLKRRKYDIPDGKRLIVILENAQLEVAKVGNNLELLSSHKHANFLSKLRKNPADYRPDITHQCLLMLLDSPLNKAGLLQIFVHTARNTIFEINSHTRMPRTYDRFAGLMVQLLSKRSIQAAETSQTLMKIIKNPIEQYLPVGSKKYSTSSQAPNLTGIRQFVPENQSAVIVVGAVAHGQIKPAYCEEILKISNYSLSAALVCAKICTAFEEAWGASTSRLDVSYSFSMATERKKKTLTRRSRRNWPLGKSGLMRFSRARMYEKRAVFKRITDKPPAAKKKEPKQLYIVKRIGGEKNGKIRRILKRKPPKLYSVVRRRPRKELAPNKLFKNHERKLKPSLTPGTIVIILAGLHRGKRCVFLKQLKSGLLLVTGPLKLNGCPLRRINQIYVIGTKTKLDLGDFCVPKHLNDAYFRRVKAKKQKKSDTDIFATKKERYKVSDIRKRDQAKVDKAVMASIKKRDDKQLMCGYLATPRCKLRLNISSLYPMCRPVVLSGPSGCGKSTLLQRLLQEHPDKYAVCISHTTRKPRPGERHGVEYYFTTKSEMTDAIERGEFIEHAEFGGNLYGTSLEAVRNIQQAGKRSKLNPICILLKPPSMEVLESRLRDRGTESEDAVRKRLSLAVKDLKAAETESDLFDHVIINDNMDQAYHELCALLSAQDSLASAMK</sequence>
<dbReference type="Gene3D" id="2.30.30.30">
    <property type="match status" value="1"/>
</dbReference>
<feature type="domain" description="Guanylate kinase-like" evidence="21">
    <location>
        <begin position="489"/>
        <end position="657"/>
    </location>
</feature>
<dbReference type="InterPro" id="IPR029028">
    <property type="entry name" value="Alpha/beta_knot_MTases"/>
</dbReference>
<dbReference type="InterPro" id="IPR027417">
    <property type="entry name" value="P-loop_NTPase"/>
</dbReference>
<dbReference type="SUPFAM" id="SSF52540">
    <property type="entry name" value="P-loop containing nucleoside triphosphate hydrolases"/>
    <property type="match status" value="1"/>
</dbReference>
<accession>A0A5S6QRW5</accession>
<dbReference type="AlphaFoldDB" id="A0A5S6QRW5"/>
<dbReference type="GO" id="GO:0070475">
    <property type="term" value="P:rRNA base methylation"/>
    <property type="evidence" value="ECO:0007669"/>
    <property type="project" value="InterPro"/>
</dbReference>
<keyword evidence="7" id="KW-0808">Transferase</keyword>
<dbReference type="PANTHER" id="PTHR12636:SF5">
    <property type="entry name" value="RIBOSOMAL RNA SMALL SUBUNIT METHYLTRANSFERASE NEP1"/>
    <property type="match status" value="1"/>
</dbReference>
<dbReference type="GO" id="GO:0070037">
    <property type="term" value="F:rRNA (pseudouridine) methyltransferase activity"/>
    <property type="evidence" value="ECO:0007669"/>
    <property type="project" value="InterPro"/>
</dbReference>
<keyword evidence="22" id="KW-1185">Reference proteome</keyword>
<evidence type="ECO:0000256" key="11">
    <source>
        <dbReference type="ARBA" id="ARBA00022980"/>
    </source>
</evidence>
<name>A0A5S6QRW5_TRIMR</name>
<dbReference type="SUPFAM" id="SSF75217">
    <property type="entry name" value="alpha/beta knot"/>
    <property type="match status" value="1"/>
</dbReference>
<evidence type="ECO:0000256" key="12">
    <source>
        <dbReference type="ARBA" id="ARBA00023242"/>
    </source>
</evidence>
<dbReference type="PROSITE" id="PS50052">
    <property type="entry name" value="GUANYLATE_KINASE_2"/>
    <property type="match status" value="1"/>
</dbReference>
<dbReference type="InterPro" id="IPR041997">
    <property type="entry name" value="Ribosomal_eL6_KOW"/>
</dbReference>
<comment type="function">
    <text evidence="14">Component of the large ribosomal subunit. The ribosome is a large ribonucleoprotein complex responsible for the synthesis of proteins in the cell.</text>
</comment>
<dbReference type="GO" id="GO:0019843">
    <property type="term" value="F:rRNA binding"/>
    <property type="evidence" value="ECO:0007669"/>
    <property type="project" value="UniProtKB-KW"/>
</dbReference>
<evidence type="ECO:0000256" key="14">
    <source>
        <dbReference type="ARBA" id="ARBA00034092"/>
    </source>
</evidence>
<evidence type="ECO:0000256" key="6">
    <source>
        <dbReference type="ARBA" id="ARBA00022603"/>
    </source>
</evidence>
<comment type="similarity">
    <text evidence="2">Belongs to the class IV-like SAM-binding methyltransferase superfamily. RNA methyltransferase NEP1 family.</text>
</comment>
<evidence type="ECO:0000256" key="8">
    <source>
        <dbReference type="ARBA" id="ARBA00022691"/>
    </source>
</evidence>
<dbReference type="InterPro" id="IPR008145">
    <property type="entry name" value="GK/Ca_channel_bsu"/>
</dbReference>
<evidence type="ECO:0000256" key="17">
    <source>
        <dbReference type="ARBA" id="ARBA00046388"/>
    </source>
</evidence>
<dbReference type="PROSITE" id="PS00856">
    <property type="entry name" value="GUANYLATE_KINASE_1"/>
    <property type="match status" value="1"/>
</dbReference>
<dbReference type="Gene3D" id="3.40.1280.10">
    <property type="match status" value="1"/>
</dbReference>
<dbReference type="STRING" id="70415.A0A5S6QRW5"/>
<keyword evidence="5" id="KW-0698">rRNA processing</keyword>
<dbReference type="WBParaSite" id="TMUE_2000009898.1">
    <property type="protein sequence ID" value="TMUE_2000009898.1"/>
    <property type="gene ID" value="WBGene00291223"/>
</dbReference>
<comment type="catalytic activity">
    <reaction evidence="18">
        <text>a pseudouridine in rRNA + S-adenosyl-L-methionine = an N(1)-methylpseudouridine in rRNA + S-adenosyl-L-homocysteine + H(+)</text>
        <dbReference type="Rhea" id="RHEA:46696"/>
        <dbReference type="Rhea" id="RHEA-COMP:11634"/>
        <dbReference type="Rhea" id="RHEA-COMP:13933"/>
        <dbReference type="ChEBI" id="CHEBI:15378"/>
        <dbReference type="ChEBI" id="CHEBI:57856"/>
        <dbReference type="ChEBI" id="CHEBI:59789"/>
        <dbReference type="ChEBI" id="CHEBI:65314"/>
        <dbReference type="ChEBI" id="CHEBI:74890"/>
    </reaction>
</comment>
<dbReference type="CDD" id="cd13156">
    <property type="entry name" value="KOW_RPL6"/>
    <property type="match status" value="1"/>
</dbReference>
<organism evidence="22 23">
    <name type="scientific">Trichuris muris</name>
    <name type="common">Mouse whipworm</name>
    <dbReference type="NCBI Taxonomy" id="70415"/>
    <lineage>
        <taxon>Eukaryota</taxon>
        <taxon>Metazoa</taxon>
        <taxon>Ecdysozoa</taxon>
        <taxon>Nematoda</taxon>
        <taxon>Enoplea</taxon>
        <taxon>Dorylaimia</taxon>
        <taxon>Trichinellida</taxon>
        <taxon>Trichuridae</taxon>
        <taxon>Trichuris</taxon>
    </lineage>
</organism>
<evidence type="ECO:0000256" key="15">
    <source>
        <dbReference type="ARBA" id="ARBA00035233"/>
    </source>
</evidence>
<keyword evidence="8" id="KW-0949">S-adenosyl-L-methionine</keyword>
<keyword evidence="9" id="KW-0699">rRNA-binding</keyword>
<evidence type="ECO:0000256" key="4">
    <source>
        <dbReference type="ARBA" id="ARBA00022517"/>
    </source>
</evidence>
<dbReference type="InterPro" id="IPR005568">
    <property type="entry name" value="Ribosomal_uL6_N"/>
</dbReference>
<dbReference type="InterPro" id="IPR014722">
    <property type="entry name" value="Rib_uL2_dom2"/>
</dbReference>
<evidence type="ECO:0000256" key="1">
    <source>
        <dbReference type="ARBA" id="ARBA00004604"/>
    </source>
</evidence>
<evidence type="ECO:0000259" key="21">
    <source>
        <dbReference type="PROSITE" id="PS50052"/>
    </source>
</evidence>
<dbReference type="FunFam" id="3.40.1280.10:FF:000003">
    <property type="entry name" value="Ribosomal RNA small subunit methyltransferase"/>
    <property type="match status" value="1"/>
</dbReference>
<dbReference type="InterPro" id="IPR005304">
    <property type="entry name" value="Rbsml_bgen_MeTrfase_EMG1/NEP1"/>
</dbReference>
<dbReference type="InterPro" id="IPR029026">
    <property type="entry name" value="tRNA_m1G_MTases_N"/>
</dbReference>
<dbReference type="InterPro" id="IPR008144">
    <property type="entry name" value="Guanylate_kin-like_dom"/>
</dbReference>
<dbReference type="FunFam" id="2.30.30.30:FF:000014">
    <property type="entry name" value="60S ribosomal protein L6"/>
    <property type="match status" value="1"/>
</dbReference>
<dbReference type="Pfam" id="PF01159">
    <property type="entry name" value="Ribosomal_L6e"/>
    <property type="match status" value="1"/>
</dbReference>
<evidence type="ECO:0000256" key="3">
    <source>
        <dbReference type="ARBA" id="ARBA00010592"/>
    </source>
</evidence>
<evidence type="ECO:0000256" key="13">
    <source>
        <dbReference type="ARBA" id="ARBA00023274"/>
    </source>
</evidence>
<evidence type="ECO:0000313" key="23">
    <source>
        <dbReference type="WBParaSite" id="TMUE_2000009898.1"/>
    </source>
</evidence>
<keyword evidence="11" id="KW-0689">Ribosomal protein</keyword>
<keyword evidence="13" id="KW-0687">Ribonucleoprotein</keyword>
<dbReference type="Pfam" id="PF00625">
    <property type="entry name" value="Guanylate_kin"/>
    <property type="match status" value="1"/>
</dbReference>
<dbReference type="GO" id="GO:0005840">
    <property type="term" value="C:ribosome"/>
    <property type="evidence" value="ECO:0007669"/>
    <property type="project" value="UniProtKB-KW"/>
</dbReference>
<comment type="similarity">
    <text evidence="3">Belongs to the eukaryotic ribosomal protein eL6 family.</text>
</comment>
<evidence type="ECO:0000313" key="22">
    <source>
        <dbReference type="Proteomes" id="UP000046395"/>
    </source>
</evidence>
<dbReference type="GO" id="GO:0032040">
    <property type="term" value="C:small-subunit processome"/>
    <property type="evidence" value="ECO:0007669"/>
    <property type="project" value="TreeGrafter"/>
</dbReference>
<keyword evidence="12" id="KW-0539">Nucleus</keyword>
<keyword evidence="10" id="KW-0694">RNA-binding</keyword>
<comment type="function">
    <text evidence="19">S-adenosyl-L-methionine-dependent pseudouridine N(1)-methyltransferase that methylates a pseudouridine in 18S rRNA. Involved the biosynthesis of the hypermodified N1-methyl-N3-(3-amino-3-carboxypropyl) pseudouridine (m1acp3-Psi) conserved in eukaryotic 18S rRNA. Also has an essential role in 40S ribosomal subunit biogenesis independent on its methyltransferase activity, facilitating the incorporation of ribosomal protein S19 during the formation of pre-ribosomes.</text>
</comment>
<dbReference type="Proteomes" id="UP000046395">
    <property type="component" value="Unassembled WGS sequence"/>
</dbReference>
<protein>
    <recommendedName>
        <fullName evidence="15">Large ribosomal subunit protein eL6</fullName>
    </recommendedName>
    <alternativeName>
        <fullName evidence="20">18S rRNA (pseudouridine-N1)-methyltransferase</fullName>
    </alternativeName>
    <alternativeName>
        <fullName evidence="16">60S ribosomal protein L6</fullName>
    </alternativeName>
</protein>
<dbReference type="SMART" id="SM00072">
    <property type="entry name" value="GuKc"/>
    <property type="match status" value="1"/>
</dbReference>
<evidence type="ECO:0000256" key="19">
    <source>
        <dbReference type="ARBA" id="ARBA00053784"/>
    </source>
</evidence>
<dbReference type="CDD" id="cd18088">
    <property type="entry name" value="Nep1-like"/>
    <property type="match status" value="1"/>
</dbReference>
<keyword evidence="6" id="KW-0489">Methyltransferase</keyword>
<comment type="subunit">
    <text evidence="17">Component of the large ribosomal subunit. May bind IPO9 with low affinity.</text>
</comment>
<dbReference type="PANTHER" id="PTHR12636">
    <property type="entry name" value="NEP1/MRA1"/>
    <property type="match status" value="1"/>
</dbReference>
<dbReference type="InterPro" id="IPR000915">
    <property type="entry name" value="60S_ribosomal_eL6"/>
</dbReference>
<evidence type="ECO:0000256" key="5">
    <source>
        <dbReference type="ARBA" id="ARBA00022552"/>
    </source>
</evidence>
<dbReference type="InterPro" id="IPR020590">
    <property type="entry name" value="Guanylate_kinase_CS"/>
</dbReference>
<evidence type="ECO:0000256" key="9">
    <source>
        <dbReference type="ARBA" id="ARBA00022730"/>
    </source>
</evidence>
<comment type="subcellular location">
    <subcellularLocation>
        <location evidence="1">Nucleus</location>
        <location evidence="1">Nucleolus</location>
    </subcellularLocation>
</comment>